<dbReference type="InterPro" id="IPR029510">
    <property type="entry name" value="Ald_DH_CS_GLU"/>
</dbReference>
<feature type="domain" description="Aldehyde dehydrogenase" evidence="5">
    <location>
        <begin position="25"/>
        <end position="475"/>
    </location>
</feature>
<protein>
    <submittedName>
        <fullName evidence="6">Aldehyde dehydrogenase</fullName>
    </submittedName>
</protein>
<dbReference type="Gene3D" id="3.40.309.10">
    <property type="entry name" value="Aldehyde Dehydrogenase, Chain A, domain 2"/>
    <property type="match status" value="1"/>
</dbReference>
<sequence>MTTTIHTAWERDSILVGGDWIPVTECTEVHDPATESVIGRSGSAGAAHVDAAVAAARSAGTSWGASLPEDRAEILDDLCTQLRARRQLLVDTTVAEVGAPVTVAEEAHIDLGIEILASYARLARDLPFRERLGRTLLLRRPAGVVACITPWNYPFYQLAAKVGAALAAGCTTVVKPAELTPLSTYLFADAALDAGVPAGVLNLVPGSGRTVGAALAAHPGVDVVSFTGSTAVGRGVAHAAAESLTRACLELGGKSASVVLGDAPLPAAVTATVDAAMRNSGQTCSAWTRLLVPRARYEEAVELAADHADTLRVGDPRDRATQLGPVISAAQRRSIAEAVDAAVAGGARLAAGGSGVPAGLETGHYLRPTVLADVGPHDPIVRNEIFGPVLVVLPHDGDEDAIRLANDSDYGLGGAVWSADPERALGVAARMDTGQVDINGAPFNPEAPFGGWKSSGLGRELGRFGVEEFTELTAVQR</sequence>
<evidence type="ECO:0000313" key="6">
    <source>
        <dbReference type="EMBL" id="AII05335.1"/>
    </source>
</evidence>
<dbReference type="InterPro" id="IPR016163">
    <property type="entry name" value="Ald_DH_C"/>
</dbReference>
<gene>
    <name evidence="6" type="ORF">EP51_12185</name>
</gene>
<evidence type="ECO:0000313" key="7">
    <source>
        <dbReference type="Proteomes" id="UP000028488"/>
    </source>
</evidence>
<dbReference type="GO" id="GO:0016620">
    <property type="term" value="F:oxidoreductase activity, acting on the aldehyde or oxo group of donors, NAD or NADP as acceptor"/>
    <property type="evidence" value="ECO:0007669"/>
    <property type="project" value="InterPro"/>
</dbReference>
<proteinExistence type="inferred from homology"/>
<comment type="similarity">
    <text evidence="1 4">Belongs to the aldehyde dehydrogenase family.</text>
</comment>
<evidence type="ECO:0000256" key="2">
    <source>
        <dbReference type="ARBA" id="ARBA00023002"/>
    </source>
</evidence>
<dbReference type="InterPro" id="IPR016162">
    <property type="entry name" value="Ald_DH_N"/>
</dbReference>
<dbReference type="Gene3D" id="3.40.605.10">
    <property type="entry name" value="Aldehyde Dehydrogenase, Chain A, domain 1"/>
    <property type="match status" value="1"/>
</dbReference>
<accession>A0A076EGK2</accession>
<dbReference type="eggNOG" id="COG1012">
    <property type="taxonomic scope" value="Bacteria"/>
</dbReference>
<keyword evidence="2 4" id="KW-0560">Oxidoreductase</keyword>
<feature type="active site" evidence="3">
    <location>
        <position position="250"/>
    </location>
</feature>
<name>A0A076EGK2_RHOOP</name>
<reference evidence="6 7" key="1">
    <citation type="submission" date="2014-07" db="EMBL/GenBank/DDBJ databases">
        <title>Genome Sequence of Rhodococcus opacus Strain R7, a Biodegrader of Mono- and Polycyclic Aromatic Hydrocarbons.</title>
        <authorList>
            <person name="Di Gennaro P."/>
            <person name="Zampolli J."/>
            <person name="Presti I."/>
            <person name="Cappelletti M."/>
            <person name="D'Ursi P."/>
            <person name="Orro A."/>
            <person name="Mezzelani A."/>
            <person name="Milanesi L."/>
        </authorList>
    </citation>
    <scope>NUCLEOTIDE SEQUENCE [LARGE SCALE GENOMIC DNA]</scope>
    <source>
        <strain evidence="6 7">R7</strain>
    </source>
</reference>
<dbReference type="EMBL" id="CP008947">
    <property type="protein sequence ID" value="AII05335.1"/>
    <property type="molecule type" value="Genomic_DNA"/>
</dbReference>
<dbReference type="Proteomes" id="UP000028488">
    <property type="component" value="Chromosome"/>
</dbReference>
<dbReference type="FunFam" id="3.40.605.10:FF:000007">
    <property type="entry name" value="NAD/NADP-dependent betaine aldehyde dehydrogenase"/>
    <property type="match status" value="1"/>
</dbReference>
<dbReference type="InterPro" id="IPR015590">
    <property type="entry name" value="Aldehyde_DH_dom"/>
</dbReference>
<evidence type="ECO:0000256" key="4">
    <source>
        <dbReference type="RuleBase" id="RU003345"/>
    </source>
</evidence>
<dbReference type="PANTHER" id="PTHR42804">
    <property type="entry name" value="ALDEHYDE DEHYDROGENASE"/>
    <property type="match status" value="1"/>
</dbReference>
<evidence type="ECO:0000256" key="1">
    <source>
        <dbReference type="ARBA" id="ARBA00009986"/>
    </source>
</evidence>
<dbReference type="SUPFAM" id="SSF53720">
    <property type="entry name" value="ALDH-like"/>
    <property type="match status" value="1"/>
</dbReference>
<dbReference type="RefSeq" id="WP_128639357.1">
    <property type="nucleotide sequence ID" value="NZ_CP008947.1"/>
</dbReference>
<dbReference type="InterPro" id="IPR016161">
    <property type="entry name" value="Ald_DH/histidinol_DH"/>
</dbReference>
<evidence type="ECO:0000256" key="3">
    <source>
        <dbReference type="PROSITE-ProRule" id="PRU10007"/>
    </source>
</evidence>
<dbReference type="PROSITE" id="PS00687">
    <property type="entry name" value="ALDEHYDE_DEHYDR_GLU"/>
    <property type="match status" value="1"/>
</dbReference>
<dbReference type="PANTHER" id="PTHR42804:SF1">
    <property type="entry name" value="ALDEHYDE DEHYDROGENASE-RELATED"/>
    <property type="match status" value="1"/>
</dbReference>
<evidence type="ECO:0000259" key="5">
    <source>
        <dbReference type="Pfam" id="PF00171"/>
    </source>
</evidence>
<organism evidence="6 7">
    <name type="scientific">Rhodococcus opacus</name>
    <name type="common">Nocardia opaca</name>
    <dbReference type="NCBI Taxonomy" id="37919"/>
    <lineage>
        <taxon>Bacteria</taxon>
        <taxon>Bacillati</taxon>
        <taxon>Actinomycetota</taxon>
        <taxon>Actinomycetes</taxon>
        <taxon>Mycobacteriales</taxon>
        <taxon>Nocardiaceae</taxon>
        <taxon>Rhodococcus</taxon>
    </lineage>
</organism>
<dbReference type="Pfam" id="PF00171">
    <property type="entry name" value="Aldedh"/>
    <property type="match status" value="1"/>
</dbReference>
<dbReference type="AlphaFoldDB" id="A0A076EGK2"/>